<feature type="non-terminal residue" evidence="6">
    <location>
        <position position="723"/>
    </location>
</feature>
<dbReference type="PANTHER" id="PTHR12537">
    <property type="entry name" value="RNA BINDING PROTEIN PUMILIO-RELATED"/>
    <property type="match status" value="1"/>
</dbReference>
<organism evidence="6 7">
    <name type="scientific">Tothia fuscella</name>
    <dbReference type="NCBI Taxonomy" id="1048955"/>
    <lineage>
        <taxon>Eukaryota</taxon>
        <taxon>Fungi</taxon>
        <taxon>Dikarya</taxon>
        <taxon>Ascomycota</taxon>
        <taxon>Pezizomycotina</taxon>
        <taxon>Dothideomycetes</taxon>
        <taxon>Pleosporomycetidae</taxon>
        <taxon>Venturiales</taxon>
        <taxon>Cylindrosympodiaceae</taxon>
        <taxon>Tothia</taxon>
    </lineage>
</organism>
<dbReference type="OrthoDB" id="668540at2759"/>
<dbReference type="Pfam" id="PF00806">
    <property type="entry name" value="PUF"/>
    <property type="match status" value="8"/>
</dbReference>
<feature type="repeat" description="Pumilio" evidence="3">
    <location>
        <begin position="646"/>
        <end position="684"/>
    </location>
</feature>
<evidence type="ECO:0000259" key="5">
    <source>
        <dbReference type="PROSITE" id="PS50303"/>
    </source>
</evidence>
<dbReference type="InterPro" id="IPR033133">
    <property type="entry name" value="PUM-HD"/>
</dbReference>
<dbReference type="EMBL" id="MU007100">
    <property type="protein sequence ID" value="KAF2421201.1"/>
    <property type="molecule type" value="Genomic_DNA"/>
</dbReference>
<evidence type="ECO:0000256" key="2">
    <source>
        <dbReference type="ARBA" id="ARBA00024893"/>
    </source>
</evidence>
<proteinExistence type="predicted"/>
<dbReference type="Gene3D" id="1.25.10.10">
    <property type="entry name" value="Leucine-rich Repeat Variant"/>
    <property type="match status" value="1"/>
</dbReference>
<feature type="region of interest" description="Disordered" evidence="4">
    <location>
        <begin position="59"/>
        <end position="80"/>
    </location>
</feature>
<dbReference type="SUPFAM" id="SSF48371">
    <property type="entry name" value="ARM repeat"/>
    <property type="match status" value="1"/>
</dbReference>
<dbReference type="SMART" id="SM00025">
    <property type="entry name" value="Pumilio"/>
    <property type="match status" value="8"/>
</dbReference>
<feature type="repeat" description="Pumilio" evidence="3">
    <location>
        <begin position="538"/>
        <end position="573"/>
    </location>
</feature>
<comment type="function">
    <text evidence="2">RNA-binding nucleolar protein required for pre-rRNA processing. Involved in production of 18S rRNA and assembly of small ribosomal subunit.</text>
</comment>
<feature type="repeat" description="Pumilio" evidence="3">
    <location>
        <begin position="429"/>
        <end position="464"/>
    </location>
</feature>
<dbReference type="InterPro" id="IPR011989">
    <property type="entry name" value="ARM-like"/>
</dbReference>
<protein>
    <submittedName>
        <fullName evidence="6">ARM repeat-containing protein</fullName>
    </submittedName>
</protein>
<feature type="domain" description="PUM-HD" evidence="5">
    <location>
        <begin position="367"/>
        <end position="710"/>
    </location>
</feature>
<feature type="repeat" description="Pumilio" evidence="3">
    <location>
        <begin position="574"/>
        <end position="609"/>
    </location>
</feature>
<evidence type="ECO:0000256" key="4">
    <source>
        <dbReference type="SAM" id="MobiDB-lite"/>
    </source>
</evidence>
<dbReference type="InterPro" id="IPR033712">
    <property type="entry name" value="Pumilio_RNA-bd"/>
</dbReference>
<keyword evidence="1" id="KW-0677">Repeat</keyword>
<dbReference type="FunFam" id="1.25.10.10:FF:000237">
    <property type="entry name" value="Pumilio homolog 9"/>
    <property type="match status" value="1"/>
</dbReference>
<name>A0A9P4TU59_9PEZI</name>
<dbReference type="PROSITE" id="PS50302">
    <property type="entry name" value="PUM"/>
    <property type="match status" value="7"/>
</dbReference>
<dbReference type="GO" id="GO:0005737">
    <property type="term" value="C:cytoplasm"/>
    <property type="evidence" value="ECO:0007669"/>
    <property type="project" value="TreeGrafter"/>
</dbReference>
<evidence type="ECO:0000256" key="3">
    <source>
        <dbReference type="PROSITE-ProRule" id="PRU00317"/>
    </source>
</evidence>
<dbReference type="AlphaFoldDB" id="A0A9P4TU59"/>
<reference evidence="6" key="1">
    <citation type="journal article" date="2020" name="Stud. Mycol.">
        <title>101 Dothideomycetes genomes: a test case for predicting lifestyles and emergence of pathogens.</title>
        <authorList>
            <person name="Haridas S."/>
            <person name="Albert R."/>
            <person name="Binder M."/>
            <person name="Bloem J."/>
            <person name="Labutti K."/>
            <person name="Salamov A."/>
            <person name="Andreopoulos B."/>
            <person name="Baker S."/>
            <person name="Barry K."/>
            <person name="Bills G."/>
            <person name="Bluhm B."/>
            <person name="Cannon C."/>
            <person name="Castanera R."/>
            <person name="Culley D."/>
            <person name="Daum C."/>
            <person name="Ezra D."/>
            <person name="Gonzalez J."/>
            <person name="Henrissat B."/>
            <person name="Kuo A."/>
            <person name="Liang C."/>
            <person name="Lipzen A."/>
            <person name="Lutzoni F."/>
            <person name="Magnuson J."/>
            <person name="Mondo S."/>
            <person name="Nolan M."/>
            <person name="Ohm R."/>
            <person name="Pangilinan J."/>
            <person name="Park H.-J."/>
            <person name="Ramirez L."/>
            <person name="Alfaro M."/>
            <person name="Sun H."/>
            <person name="Tritt A."/>
            <person name="Yoshinaga Y."/>
            <person name="Zwiers L.-H."/>
            <person name="Turgeon B."/>
            <person name="Goodwin S."/>
            <person name="Spatafora J."/>
            <person name="Crous P."/>
            <person name="Grigoriev I."/>
        </authorList>
    </citation>
    <scope>NUCLEOTIDE SEQUENCE</scope>
    <source>
        <strain evidence="6">CBS 130266</strain>
    </source>
</reference>
<feature type="repeat" description="Pumilio" evidence="3">
    <location>
        <begin position="502"/>
        <end position="537"/>
    </location>
</feature>
<dbReference type="InterPro" id="IPR001313">
    <property type="entry name" value="Pumilio_RNA-bd_rpt"/>
</dbReference>
<dbReference type="InterPro" id="IPR016024">
    <property type="entry name" value="ARM-type_fold"/>
</dbReference>
<keyword evidence="7" id="KW-1185">Reference proteome</keyword>
<dbReference type="PANTHER" id="PTHR12537:SF13">
    <property type="entry name" value="PUMILIO HOMOLOGY DOMAIN FAMILY MEMBER 4"/>
    <property type="match status" value="1"/>
</dbReference>
<dbReference type="GO" id="GO:0003729">
    <property type="term" value="F:mRNA binding"/>
    <property type="evidence" value="ECO:0007669"/>
    <property type="project" value="TreeGrafter"/>
</dbReference>
<feature type="repeat" description="Pumilio" evidence="3">
    <location>
        <begin position="465"/>
        <end position="500"/>
    </location>
</feature>
<accession>A0A9P4TU59</accession>
<comment type="caution">
    <text evidence="6">The sequence shown here is derived from an EMBL/GenBank/DDBJ whole genome shotgun (WGS) entry which is preliminary data.</text>
</comment>
<feature type="repeat" description="Pumilio" evidence="3">
    <location>
        <begin position="393"/>
        <end position="428"/>
    </location>
</feature>
<dbReference type="PROSITE" id="PS50303">
    <property type="entry name" value="PUM_HD"/>
    <property type="match status" value="1"/>
</dbReference>
<dbReference type="GO" id="GO:0010608">
    <property type="term" value="P:post-transcriptional regulation of gene expression"/>
    <property type="evidence" value="ECO:0007669"/>
    <property type="project" value="TreeGrafter"/>
</dbReference>
<dbReference type="Proteomes" id="UP000800235">
    <property type="component" value="Unassembled WGS sequence"/>
</dbReference>
<dbReference type="CDD" id="cd07920">
    <property type="entry name" value="Pumilio"/>
    <property type="match status" value="1"/>
</dbReference>
<feature type="compositionally biased region" description="Low complexity" evidence="4">
    <location>
        <begin position="64"/>
        <end position="78"/>
    </location>
</feature>
<evidence type="ECO:0000313" key="6">
    <source>
        <dbReference type="EMBL" id="KAF2421201.1"/>
    </source>
</evidence>
<sequence length="723" mass="79072">MPDVNSVLGNNINSINALLGEDEEDDTVGGHAHTSSNGILHMETTSEGFPILGRRQGESIMQPSSSSSALDASNMSAAGEEVQANGWPTSFAGRAHRANASMSAIPLSSLRNQQGEDQDLSHGSAFVSPPQKNARHSMDVHSYANFGESKRSSFHAATNGVANGMPKLQQSYSTNDIPTVKNTQGIADGANAPASNLTHAEQHLHNHNASLGRIPMNAGNRLSRDLSSGDARIAAEEKIRPISSVLQAAAPSFGPTASSATSAPQHNNYTSTAMPPNTMAPAYGAAPYYPPYGGMGSGLQNGVPGMAGLNGMNNMGMLNMNMNGLSMGSPPHWNNLGQMYQQQYGGYGGGYQQQQQYGNARQGQADSQARVMAARRNQGSDDNSRYANYKIESMEGQLYELCKDQHGCRFLQRKLEERDEAHIEMIFQETKDHVVELMIDPFGNYLCQKLLEFSTDEQRTTLIRNAAPEMVRIALNQHGTRALQKMIEFISTDEQISIVKGAFEKDVVCLIQDLNGNHVIQKCLNHLKPDQAHFIFHEVAVNCLIVGTHRHGCCVLQRCIDHATGAQKSKLVNAVIQNAYSLVQDPFGNYVVQYILDLSNLEFTRPLCLGFRGRMCELSKQKFSSNVMEKCVRVSDPVTSRSLVDEFMASAVEMEKLLRDHYANYVVQTALEHSDTETKNRLWDLIIPIIPNIRSTPCGRRLVQKLQVREAESGGSAGGQFTP</sequence>
<gene>
    <name evidence="6" type="ORF">EJ08DRAFT_597608</name>
</gene>
<feature type="region of interest" description="Disordered" evidence="4">
    <location>
        <begin position="112"/>
        <end position="136"/>
    </location>
</feature>
<evidence type="ECO:0000313" key="7">
    <source>
        <dbReference type="Proteomes" id="UP000800235"/>
    </source>
</evidence>
<evidence type="ECO:0000256" key="1">
    <source>
        <dbReference type="ARBA" id="ARBA00022737"/>
    </source>
</evidence>